<feature type="transmembrane region" description="Helical" evidence="5">
    <location>
        <begin position="28"/>
        <end position="50"/>
    </location>
</feature>
<name>A0ABZ0INS4_9BACT</name>
<accession>A0ABZ0INS4</accession>
<evidence type="ECO:0000256" key="1">
    <source>
        <dbReference type="ARBA" id="ARBA00004141"/>
    </source>
</evidence>
<keyword evidence="3 5" id="KW-1133">Transmembrane helix</keyword>
<dbReference type="Proteomes" id="UP001302349">
    <property type="component" value="Chromosome"/>
</dbReference>
<dbReference type="InterPro" id="IPR003689">
    <property type="entry name" value="ZIP"/>
</dbReference>
<dbReference type="PANTHER" id="PTHR11040:SF44">
    <property type="entry name" value="PROTEIN ZNTC-RELATED"/>
    <property type="match status" value="1"/>
</dbReference>
<dbReference type="Pfam" id="PF02535">
    <property type="entry name" value="Zip"/>
    <property type="match status" value="1"/>
</dbReference>
<keyword evidence="7" id="KW-1185">Reference proteome</keyword>
<proteinExistence type="predicted"/>
<feature type="transmembrane region" description="Helical" evidence="5">
    <location>
        <begin position="197"/>
        <end position="216"/>
    </location>
</feature>
<evidence type="ECO:0000256" key="5">
    <source>
        <dbReference type="SAM" id="Phobius"/>
    </source>
</evidence>
<sequence>MVISITSLFILTLAGGLASLFFSKPAGASYKLALVFAGSYLFSITIIHILPEIMQSSTDGKHIGMLVLAGFLMQHFLEFFTTGVEHGHSHDHSPENQSGLAPYSITVALCVHAFLEGTVLAHPGVIHGQHESWTLLVGILLHKIPAAFALMSVLGYFMGKSKKAILLLVLFAIASPLGLIVSNILKDQLLLSESGSVALFAIVSGNFLHISTTIFFESSPKHHHGWKKNLTIIIGGIVAMISEALM</sequence>
<dbReference type="EMBL" id="CP136051">
    <property type="protein sequence ID" value="WOK06645.1"/>
    <property type="molecule type" value="Genomic_DNA"/>
</dbReference>
<evidence type="ECO:0000256" key="3">
    <source>
        <dbReference type="ARBA" id="ARBA00022989"/>
    </source>
</evidence>
<keyword evidence="4 5" id="KW-0472">Membrane</keyword>
<dbReference type="RefSeq" id="WP_317489354.1">
    <property type="nucleotide sequence ID" value="NZ_CP136051.1"/>
</dbReference>
<evidence type="ECO:0000313" key="6">
    <source>
        <dbReference type="EMBL" id="WOK06645.1"/>
    </source>
</evidence>
<feature type="transmembrane region" description="Helical" evidence="5">
    <location>
        <begin position="62"/>
        <end position="80"/>
    </location>
</feature>
<feature type="transmembrane region" description="Helical" evidence="5">
    <location>
        <begin position="133"/>
        <end position="158"/>
    </location>
</feature>
<comment type="subcellular location">
    <subcellularLocation>
        <location evidence="1">Membrane</location>
        <topology evidence="1">Multi-pass membrane protein</topology>
    </subcellularLocation>
</comment>
<organism evidence="6 7">
    <name type="scientific">Imperialibacter roseus</name>
    <dbReference type="NCBI Taxonomy" id="1324217"/>
    <lineage>
        <taxon>Bacteria</taxon>
        <taxon>Pseudomonadati</taxon>
        <taxon>Bacteroidota</taxon>
        <taxon>Cytophagia</taxon>
        <taxon>Cytophagales</taxon>
        <taxon>Flammeovirgaceae</taxon>
        <taxon>Imperialibacter</taxon>
    </lineage>
</organism>
<dbReference type="PANTHER" id="PTHR11040">
    <property type="entry name" value="ZINC/IRON TRANSPORTER"/>
    <property type="match status" value="1"/>
</dbReference>
<protein>
    <submittedName>
        <fullName evidence="6">ZIP family metal transporter</fullName>
    </submittedName>
</protein>
<evidence type="ECO:0000256" key="4">
    <source>
        <dbReference type="ARBA" id="ARBA00023136"/>
    </source>
</evidence>
<reference evidence="6 7" key="1">
    <citation type="journal article" date="2023" name="Microbiol. Resour. Announc.">
        <title>Complete Genome Sequence of Imperialibacter roseus strain P4T.</title>
        <authorList>
            <person name="Tizabi D.R."/>
            <person name="Bachvaroff T."/>
            <person name="Hill R.T."/>
        </authorList>
    </citation>
    <scope>NUCLEOTIDE SEQUENCE [LARGE SCALE GENOMIC DNA]</scope>
    <source>
        <strain evidence="6 7">P4T</strain>
    </source>
</reference>
<evidence type="ECO:0000256" key="2">
    <source>
        <dbReference type="ARBA" id="ARBA00022692"/>
    </source>
</evidence>
<evidence type="ECO:0000313" key="7">
    <source>
        <dbReference type="Proteomes" id="UP001302349"/>
    </source>
</evidence>
<gene>
    <name evidence="6" type="ORF">RT717_26585</name>
</gene>
<feature type="transmembrane region" description="Helical" evidence="5">
    <location>
        <begin position="164"/>
        <end position="185"/>
    </location>
</feature>
<keyword evidence="2 5" id="KW-0812">Transmembrane</keyword>